<keyword evidence="2" id="KW-1185">Reference proteome</keyword>
<sequence length="345" mass="39601">MDAKAVIPASFNTQLQSPFFTTPSELRDAIYDHLIPPRAHIILRNQRLQFSACVRRNGEDWPLHTGPDPIVKGKCRTAADHLLWERLRSPWGSHFRCEEVANGSEDSQQEFEGETMVWMNPTRVCRRMLTEFVGRMADVIVLHVNDLNTLGIVLPRDSEPEQPKNKTSTLLEHLVGHLKALDISMRLDLSAYVNIEQESDYPSKNPDLSDLVQRFGKRDVPTSAWTALPLALKYMPALRHLDIWLDHTHPMSWCIVNERAFLTPLFTMTLRTNPDLAISINLPKPNPRYQSPDRHLLWDSLEVLGTGQKSGSGRIRIIRRDRQRQSPVNWLDGTARINWRSDLSI</sequence>
<protein>
    <submittedName>
        <fullName evidence="1">Uncharacterized protein</fullName>
    </submittedName>
</protein>
<name>A0ACB6QZJ9_9PLEO</name>
<gene>
    <name evidence="1" type="ORF">BDR25DRAFT_341858</name>
</gene>
<dbReference type="EMBL" id="MU003502">
    <property type="protein sequence ID" value="KAF2472458.1"/>
    <property type="molecule type" value="Genomic_DNA"/>
</dbReference>
<reference evidence="1" key="1">
    <citation type="journal article" date="2020" name="Stud. Mycol.">
        <title>101 Dothideomycetes genomes: a test case for predicting lifestyles and emergence of pathogens.</title>
        <authorList>
            <person name="Haridas S."/>
            <person name="Albert R."/>
            <person name="Binder M."/>
            <person name="Bloem J."/>
            <person name="Labutti K."/>
            <person name="Salamov A."/>
            <person name="Andreopoulos B."/>
            <person name="Baker S."/>
            <person name="Barry K."/>
            <person name="Bills G."/>
            <person name="Bluhm B."/>
            <person name="Cannon C."/>
            <person name="Castanera R."/>
            <person name="Culley D."/>
            <person name="Daum C."/>
            <person name="Ezra D."/>
            <person name="Gonzalez J."/>
            <person name="Henrissat B."/>
            <person name="Kuo A."/>
            <person name="Liang C."/>
            <person name="Lipzen A."/>
            <person name="Lutzoni F."/>
            <person name="Magnuson J."/>
            <person name="Mondo S."/>
            <person name="Nolan M."/>
            <person name="Ohm R."/>
            <person name="Pangilinan J."/>
            <person name="Park H.-J."/>
            <person name="Ramirez L."/>
            <person name="Alfaro M."/>
            <person name="Sun H."/>
            <person name="Tritt A."/>
            <person name="Yoshinaga Y."/>
            <person name="Zwiers L.-H."/>
            <person name="Turgeon B."/>
            <person name="Goodwin S."/>
            <person name="Spatafora J."/>
            <person name="Crous P."/>
            <person name="Grigoriev I."/>
        </authorList>
    </citation>
    <scope>NUCLEOTIDE SEQUENCE</scope>
    <source>
        <strain evidence="1">ATCC 200398</strain>
    </source>
</reference>
<comment type="caution">
    <text evidence="1">The sequence shown here is derived from an EMBL/GenBank/DDBJ whole genome shotgun (WGS) entry which is preliminary data.</text>
</comment>
<proteinExistence type="predicted"/>
<evidence type="ECO:0000313" key="1">
    <source>
        <dbReference type="EMBL" id="KAF2472458.1"/>
    </source>
</evidence>
<evidence type="ECO:0000313" key="2">
    <source>
        <dbReference type="Proteomes" id="UP000799755"/>
    </source>
</evidence>
<accession>A0ACB6QZJ9</accession>
<dbReference type="Proteomes" id="UP000799755">
    <property type="component" value="Unassembled WGS sequence"/>
</dbReference>
<organism evidence="1 2">
    <name type="scientific">Lindgomyces ingoldianus</name>
    <dbReference type="NCBI Taxonomy" id="673940"/>
    <lineage>
        <taxon>Eukaryota</taxon>
        <taxon>Fungi</taxon>
        <taxon>Dikarya</taxon>
        <taxon>Ascomycota</taxon>
        <taxon>Pezizomycotina</taxon>
        <taxon>Dothideomycetes</taxon>
        <taxon>Pleosporomycetidae</taxon>
        <taxon>Pleosporales</taxon>
        <taxon>Lindgomycetaceae</taxon>
        <taxon>Lindgomyces</taxon>
    </lineage>
</organism>